<dbReference type="GO" id="GO:0019825">
    <property type="term" value="F:oxygen binding"/>
    <property type="evidence" value="ECO:0007669"/>
    <property type="project" value="InterPro"/>
</dbReference>
<gene>
    <name evidence="6" type="ORF">SAMN05216175_1063</name>
</gene>
<dbReference type="EMBL" id="FOOU01000006">
    <property type="protein sequence ID" value="SFG37010.1"/>
    <property type="molecule type" value="Genomic_DNA"/>
</dbReference>
<dbReference type="OrthoDB" id="9790913at2"/>
<dbReference type="PANTHER" id="PTHR47366:SF1">
    <property type="entry name" value="TWO-ON-TWO HEMOGLOBIN-3"/>
    <property type="match status" value="1"/>
</dbReference>
<evidence type="ECO:0000256" key="4">
    <source>
        <dbReference type="ARBA" id="ARBA00023004"/>
    </source>
</evidence>
<dbReference type="InterPro" id="IPR009050">
    <property type="entry name" value="Globin-like_sf"/>
</dbReference>
<keyword evidence="7" id="KW-1185">Reference proteome</keyword>
<dbReference type="PANTHER" id="PTHR47366">
    <property type="entry name" value="TWO-ON-TWO HEMOGLOBIN-3"/>
    <property type="match status" value="1"/>
</dbReference>
<keyword evidence="2" id="KW-0349">Heme</keyword>
<sequence>MNTSSGEYGVGDNSYKAAGELAGITRLVDDFYDNMCTLSEAKIIRDMHPGDLTESRTKLAYFLSGWLGGPRIYATTFGSLSIPAAHQHLPVGKAESEAWLTCMQKALAKQPYEESFKVYLITQLRVPAERIRAVCARNP</sequence>
<dbReference type="GO" id="GO:0005344">
    <property type="term" value="F:oxygen carrier activity"/>
    <property type="evidence" value="ECO:0007669"/>
    <property type="project" value="InterPro"/>
</dbReference>
<dbReference type="InterPro" id="IPR044203">
    <property type="entry name" value="GlbO/GLB3-like"/>
</dbReference>
<evidence type="ECO:0000256" key="2">
    <source>
        <dbReference type="ARBA" id="ARBA00022617"/>
    </source>
</evidence>
<evidence type="ECO:0000256" key="3">
    <source>
        <dbReference type="ARBA" id="ARBA00022723"/>
    </source>
</evidence>
<dbReference type="Pfam" id="PF01152">
    <property type="entry name" value="Bac_globin"/>
    <property type="match status" value="1"/>
</dbReference>
<dbReference type="GO" id="GO:0046872">
    <property type="term" value="F:metal ion binding"/>
    <property type="evidence" value="ECO:0007669"/>
    <property type="project" value="UniProtKB-KW"/>
</dbReference>
<dbReference type="AlphaFoldDB" id="A0A1I2R968"/>
<evidence type="ECO:0000256" key="1">
    <source>
        <dbReference type="ARBA" id="ARBA00022448"/>
    </source>
</evidence>
<dbReference type="GO" id="GO:0020037">
    <property type="term" value="F:heme binding"/>
    <property type="evidence" value="ECO:0007669"/>
    <property type="project" value="InterPro"/>
</dbReference>
<evidence type="ECO:0000313" key="7">
    <source>
        <dbReference type="Proteomes" id="UP000198623"/>
    </source>
</evidence>
<dbReference type="InterPro" id="IPR001486">
    <property type="entry name" value="Hemoglobin_trunc"/>
</dbReference>
<dbReference type="Proteomes" id="UP000198623">
    <property type="component" value="Unassembled WGS sequence"/>
</dbReference>
<dbReference type="STRING" id="1045558.SAMN05216175_1063"/>
<evidence type="ECO:0000313" key="6">
    <source>
        <dbReference type="EMBL" id="SFG37010.1"/>
    </source>
</evidence>
<keyword evidence="1" id="KW-0813">Transport</keyword>
<protein>
    <submittedName>
        <fullName evidence="6">Hemoglobin</fullName>
    </submittedName>
</protein>
<reference evidence="7" key="1">
    <citation type="submission" date="2016-10" db="EMBL/GenBank/DDBJ databases">
        <authorList>
            <person name="Varghese N."/>
            <person name="Submissions S."/>
        </authorList>
    </citation>
    <scope>NUCLEOTIDE SEQUENCE [LARGE SCALE GENOMIC DNA]</scope>
    <source>
        <strain evidence="7">CGMCC 1.10971</strain>
    </source>
</reference>
<name>A0A1I2R968_9GAMM</name>
<dbReference type="CDD" id="cd14773">
    <property type="entry name" value="TrHb2_PhHbO-like_O"/>
    <property type="match status" value="1"/>
</dbReference>
<dbReference type="Gene3D" id="1.10.490.10">
    <property type="entry name" value="Globins"/>
    <property type="match status" value="1"/>
</dbReference>
<keyword evidence="4" id="KW-0408">Iron</keyword>
<dbReference type="InterPro" id="IPR012292">
    <property type="entry name" value="Globin/Proto"/>
</dbReference>
<organism evidence="6 7">
    <name type="scientific">Neptunomonas qingdaonensis</name>
    <dbReference type="NCBI Taxonomy" id="1045558"/>
    <lineage>
        <taxon>Bacteria</taxon>
        <taxon>Pseudomonadati</taxon>
        <taxon>Pseudomonadota</taxon>
        <taxon>Gammaproteobacteria</taxon>
        <taxon>Oceanospirillales</taxon>
        <taxon>Oceanospirillaceae</taxon>
        <taxon>Neptunomonas</taxon>
    </lineage>
</organism>
<evidence type="ECO:0000256" key="5">
    <source>
        <dbReference type="ARBA" id="ARBA00034496"/>
    </source>
</evidence>
<dbReference type="RefSeq" id="WP_090727533.1">
    <property type="nucleotide sequence ID" value="NZ_FOOU01000006.1"/>
</dbReference>
<proteinExistence type="inferred from homology"/>
<dbReference type="SUPFAM" id="SSF46458">
    <property type="entry name" value="Globin-like"/>
    <property type="match status" value="1"/>
</dbReference>
<keyword evidence="3" id="KW-0479">Metal-binding</keyword>
<comment type="similarity">
    <text evidence="5">Belongs to the truncated hemoglobin family. Group II subfamily.</text>
</comment>
<accession>A0A1I2R968</accession>